<dbReference type="GO" id="GO:0016567">
    <property type="term" value="P:protein ubiquitination"/>
    <property type="evidence" value="ECO:0007669"/>
    <property type="project" value="InterPro"/>
</dbReference>
<protein>
    <submittedName>
        <fullName evidence="12">Uncharacterized protein</fullName>
    </submittedName>
</protein>
<keyword evidence="8" id="KW-0862">Zinc</keyword>
<dbReference type="InterPro" id="IPR013083">
    <property type="entry name" value="Znf_RING/FYVE/PHD"/>
</dbReference>
<dbReference type="Proteomes" id="UP001177140">
    <property type="component" value="Unassembled WGS sequence"/>
</dbReference>
<evidence type="ECO:0000313" key="13">
    <source>
        <dbReference type="Proteomes" id="UP001177140"/>
    </source>
</evidence>
<evidence type="ECO:0000256" key="9">
    <source>
        <dbReference type="PROSITE-ProRule" id="PRU00175"/>
    </source>
</evidence>
<evidence type="ECO:0000256" key="3">
    <source>
        <dbReference type="ARBA" id="ARBA00022679"/>
    </source>
</evidence>
<name>A0AA42B478_PAPNU</name>
<dbReference type="InterPro" id="IPR017907">
    <property type="entry name" value="Znf_RING_CS"/>
</dbReference>
<keyword evidence="4" id="KW-0479">Metal-binding</keyword>
<feature type="domain" description="RING-type" evidence="11">
    <location>
        <begin position="16"/>
        <end position="244"/>
    </location>
</feature>
<dbReference type="GO" id="GO:0004842">
    <property type="term" value="F:ubiquitin-protein transferase activity"/>
    <property type="evidence" value="ECO:0007669"/>
    <property type="project" value="InterPro"/>
</dbReference>
<dbReference type="InterPro" id="IPR031127">
    <property type="entry name" value="E3_UB_ligase_RBR"/>
</dbReference>
<proteinExistence type="inferred from homology"/>
<keyword evidence="13" id="KW-1185">Reference proteome</keyword>
<evidence type="ECO:0000256" key="4">
    <source>
        <dbReference type="ARBA" id="ARBA00022723"/>
    </source>
</evidence>
<keyword evidence="3" id="KW-0808">Transferase</keyword>
<dbReference type="AlphaFoldDB" id="A0AA42B478"/>
<evidence type="ECO:0000256" key="6">
    <source>
        <dbReference type="ARBA" id="ARBA00022771"/>
    </source>
</evidence>
<evidence type="ECO:0000256" key="8">
    <source>
        <dbReference type="ARBA" id="ARBA00022833"/>
    </source>
</evidence>
<gene>
    <name evidence="12" type="ORF">MKW94_011617</name>
</gene>
<dbReference type="InterPro" id="IPR001841">
    <property type="entry name" value="Znf_RING"/>
</dbReference>
<dbReference type="SUPFAM" id="SSF57850">
    <property type="entry name" value="RING/U-box"/>
    <property type="match status" value="1"/>
</dbReference>
<feature type="domain" description="RING-type" evidence="10">
    <location>
        <begin position="20"/>
        <end position="69"/>
    </location>
</feature>
<dbReference type="Gene3D" id="3.30.40.10">
    <property type="entry name" value="Zinc/RING finger domain, C3HC4 (zinc finger)"/>
    <property type="match status" value="1"/>
</dbReference>
<evidence type="ECO:0000313" key="12">
    <source>
        <dbReference type="EMBL" id="MCL7050519.1"/>
    </source>
</evidence>
<evidence type="ECO:0000256" key="2">
    <source>
        <dbReference type="ARBA" id="ARBA00005884"/>
    </source>
</evidence>
<dbReference type="PROSITE" id="PS51873">
    <property type="entry name" value="TRIAD"/>
    <property type="match status" value="1"/>
</dbReference>
<accession>A0AA42B478</accession>
<evidence type="ECO:0000256" key="5">
    <source>
        <dbReference type="ARBA" id="ARBA00022737"/>
    </source>
</evidence>
<dbReference type="PROSITE" id="PS00518">
    <property type="entry name" value="ZF_RING_1"/>
    <property type="match status" value="1"/>
</dbReference>
<keyword evidence="5" id="KW-0677">Repeat</keyword>
<comment type="similarity">
    <text evidence="2">Belongs to the RBR family. Ariadne subfamily.</text>
</comment>
<keyword evidence="6 9" id="KW-0863">Zinc-finger</keyword>
<comment type="function">
    <text evidence="1">Might act as an E3 ubiquitin-protein ligase, or as part of E3 complex, which accepts ubiquitin from specific E2 ubiquitin-conjugating enzymes and then transfers it to substrates.</text>
</comment>
<evidence type="ECO:0000259" key="10">
    <source>
        <dbReference type="PROSITE" id="PS50089"/>
    </source>
</evidence>
<dbReference type="PROSITE" id="PS50089">
    <property type="entry name" value="ZF_RING_2"/>
    <property type="match status" value="1"/>
</dbReference>
<dbReference type="InterPro" id="IPR044066">
    <property type="entry name" value="TRIAD_supradom"/>
</dbReference>
<evidence type="ECO:0000256" key="1">
    <source>
        <dbReference type="ARBA" id="ARBA00003976"/>
    </source>
</evidence>
<evidence type="ECO:0000256" key="7">
    <source>
        <dbReference type="ARBA" id="ARBA00022786"/>
    </source>
</evidence>
<evidence type="ECO:0000259" key="11">
    <source>
        <dbReference type="PROSITE" id="PS51873"/>
    </source>
</evidence>
<dbReference type="EMBL" id="JAJJMA010328777">
    <property type="protein sequence ID" value="MCL7050519.1"/>
    <property type="molecule type" value="Genomic_DNA"/>
</dbReference>
<organism evidence="12 13">
    <name type="scientific">Papaver nudicaule</name>
    <name type="common">Iceland poppy</name>
    <dbReference type="NCBI Taxonomy" id="74823"/>
    <lineage>
        <taxon>Eukaryota</taxon>
        <taxon>Viridiplantae</taxon>
        <taxon>Streptophyta</taxon>
        <taxon>Embryophyta</taxon>
        <taxon>Tracheophyta</taxon>
        <taxon>Spermatophyta</taxon>
        <taxon>Magnoliopsida</taxon>
        <taxon>Ranunculales</taxon>
        <taxon>Papaveraceae</taxon>
        <taxon>Papaveroideae</taxon>
        <taxon>Papaver</taxon>
    </lineage>
</organism>
<dbReference type="PANTHER" id="PTHR11685">
    <property type="entry name" value="RBR FAMILY RING FINGER AND IBR DOMAIN-CONTAINING"/>
    <property type="match status" value="1"/>
</dbReference>
<dbReference type="FunFam" id="3.30.40.10:FF:000230">
    <property type="entry name" value="RBR-type E3 ubiquitin transferase"/>
    <property type="match status" value="1"/>
</dbReference>
<comment type="caution">
    <text evidence="12">The sequence shown here is derived from an EMBL/GenBank/DDBJ whole genome shotgun (WGS) entry which is preliminary data.</text>
</comment>
<reference evidence="12" key="1">
    <citation type="submission" date="2022-03" db="EMBL/GenBank/DDBJ databases">
        <title>A functionally conserved STORR gene fusion in Papaver species that diverged 16.8 million years ago.</title>
        <authorList>
            <person name="Catania T."/>
        </authorList>
    </citation>
    <scope>NUCLEOTIDE SEQUENCE</scope>
    <source>
        <strain evidence="12">S-191538</strain>
    </source>
</reference>
<keyword evidence="7" id="KW-0833">Ubl conjugation pathway</keyword>
<dbReference type="GO" id="GO:0008270">
    <property type="term" value="F:zinc ion binding"/>
    <property type="evidence" value="ECO:0007669"/>
    <property type="project" value="UniProtKB-KW"/>
</dbReference>
<sequence length="244" mass="28045">METLKKLFKTSDQSNANFTCEICTEPVPQNEKFKNMEASGCSHPYCTDCVAKYIETKVMHHNMSDIKCPNTNCVVLLDALSCRSILSKKVFEKWCRVLCESAVLLDASKGGFVHGRCFCPNRNCSELILNECEGNKSNVKRSDCPNCKEVFCFSCMIPWKENHQCRRQASGDTAIDIGMDRNDVLFMEMVKRKKWVRCPNCNLCIQRVIVGEHYCNIITCRFFLSLFITKYPFSEYFSVSLSIY</sequence>